<feature type="repeat" description="TPR" evidence="1">
    <location>
        <begin position="200"/>
        <end position="233"/>
    </location>
</feature>
<evidence type="ECO:0000313" key="4">
    <source>
        <dbReference type="Proteomes" id="UP001597249"/>
    </source>
</evidence>
<dbReference type="SUPFAM" id="SSF47413">
    <property type="entry name" value="lambda repressor-like DNA-binding domains"/>
    <property type="match status" value="1"/>
</dbReference>
<dbReference type="InterPro" id="IPR010982">
    <property type="entry name" value="Lambda_DNA-bd_dom_sf"/>
</dbReference>
<dbReference type="InterPro" id="IPR011990">
    <property type="entry name" value="TPR-like_helical_dom_sf"/>
</dbReference>
<dbReference type="InterPro" id="IPR053163">
    <property type="entry name" value="HTH-type_regulator_Rgg"/>
</dbReference>
<organism evidence="3 4">
    <name type="scientific">Lacticaseibacillus jixianensis</name>
    <dbReference type="NCBI Taxonomy" id="2486012"/>
    <lineage>
        <taxon>Bacteria</taxon>
        <taxon>Bacillati</taxon>
        <taxon>Bacillota</taxon>
        <taxon>Bacilli</taxon>
        <taxon>Lactobacillales</taxon>
        <taxon>Lactobacillaceae</taxon>
        <taxon>Lacticaseibacillus</taxon>
    </lineage>
</organism>
<dbReference type="Proteomes" id="UP001597249">
    <property type="component" value="Unassembled WGS sequence"/>
</dbReference>
<feature type="domain" description="HTH cro/C1-type" evidence="2">
    <location>
        <begin position="15"/>
        <end position="68"/>
    </location>
</feature>
<sequence>MNKLQPALRIKGENVRHFRKLRGLSQAELAEGICTQATISLIEKHNKVPSMNILIRIVNRLGVTLDDVVVENQDHIQQALSAVEGKIRHGDYQEAAPLLAKIKQGKLTREEDEKRYYYYAGMVELFEHKDVDEAIYDFGRVLNGSPISYRDVAGIMATLGLGLAYAEKGTTDRARVYIDETVKLLKEVPLNESRYQDVELTMYWHIGRIYFEIGEYRQALGHLQTGIELAVRNDSLFRLPELYTLKAQTLAKLGDDQAGAQRAIALALAQVTHRPKLIAELEDPGTADSVSA</sequence>
<proteinExistence type="predicted"/>
<dbReference type="Pfam" id="PF01381">
    <property type="entry name" value="HTH_3"/>
    <property type="match status" value="1"/>
</dbReference>
<dbReference type="Gene3D" id="1.25.40.10">
    <property type="entry name" value="Tetratricopeptide repeat domain"/>
    <property type="match status" value="1"/>
</dbReference>
<evidence type="ECO:0000259" key="2">
    <source>
        <dbReference type="PROSITE" id="PS50943"/>
    </source>
</evidence>
<dbReference type="SUPFAM" id="SSF48452">
    <property type="entry name" value="TPR-like"/>
    <property type="match status" value="1"/>
</dbReference>
<keyword evidence="1" id="KW-0802">TPR repeat</keyword>
<comment type="caution">
    <text evidence="3">The sequence shown here is derived from an EMBL/GenBank/DDBJ whole genome shotgun (WGS) entry which is preliminary data.</text>
</comment>
<dbReference type="RefSeq" id="WP_125585641.1">
    <property type="nucleotide sequence ID" value="NZ_JBHTMO010000035.1"/>
</dbReference>
<reference evidence="4" key="1">
    <citation type="journal article" date="2019" name="Int. J. Syst. Evol. Microbiol.">
        <title>The Global Catalogue of Microorganisms (GCM) 10K type strain sequencing project: providing services to taxonomists for standard genome sequencing and annotation.</title>
        <authorList>
            <consortium name="The Broad Institute Genomics Platform"/>
            <consortium name="The Broad Institute Genome Sequencing Center for Infectious Disease"/>
            <person name="Wu L."/>
            <person name="Ma J."/>
        </authorList>
    </citation>
    <scope>NUCLEOTIDE SEQUENCE [LARGE SCALE GENOMIC DNA]</scope>
    <source>
        <strain evidence="4">CCM 8911</strain>
    </source>
</reference>
<dbReference type="SMART" id="SM00530">
    <property type="entry name" value="HTH_XRE"/>
    <property type="match status" value="1"/>
</dbReference>
<keyword evidence="4" id="KW-1185">Reference proteome</keyword>
<evidence type="ECO:0000313" key="3">
    <source>
        <dbReference type="EMBL" id="MFD1393879.1"/>
    </source>
</evidence>
<name>A0ABW4BAQ3_9LACO</name>
<protein>
    <submittedName>
        <fullName evidence="3">Helix-turn-helix domain-containing protein</fullName>
    </submittedName>
</protein>
<dbReference type="PROSITE" id="PS50943">
    <property type="entry name" value="HTH_CROC1"/>
    <property type="match status" value="1"/>
</dbReference>
<dbReference type="PANTHER" id="PTHR37038:SF14">
    <property type="entry name" value="TRANSCRIPTIONAL ACTIVATOR"/>
    <property type="match status" value="1"/>
</dbReference>
<dbReference type="InterPro" id="IPR019734">
    <property type="entry name" value="TPR_rpt"/>
</dbReference>
<dbReference type="PANTHER" id="PTHR37038">
    <property type="entry name" value="TRANSCRIPTIONAL REGULATOR-RELATED"/>
    <property type="match status" value="1"/>
</dbReference>
<gene>
    <name evidence="3" type="ORF">ACFQ3L_09910</name>
</gene>
<accession>A0ABW4BAQ3</accession>
<dbReference type="InterPro" id="IPR001387">
    <property type="entry name" value="Cro/C1-type_HTH"/>
</dbReference>
<dbReference type="EMBL" id="JBHTMO010000035">
    <property type="protein sequence ID" value="MFD1393879.1"/>
    <property type="molecule type" value="Genomic_DNA"/>
</dbReference>
<evidence type="ECO:0000256" key="1">
    <source>
        <dbReference type="PROSITE-ProRule" id="PRU00339"/>
    </source>
</evidence>
<dbReference type="PROSITE" id="PS50005">
    <property type="entry name" value="TPR"/>
    <property type="match status" value="1"/>
</dbReference>
<dbReference type="CDD" id="cd00093">
    <property type="entry name" value="HTH_XRE"/>
    <property type="match status" value="1"/>
</dbReference>